<dbReference type="HOGENOM" id="CLU_718807_0_0_1"/>
<gene>
    <name evidence="2" type="ORF">CpipJ_CPIJ006438</name>
</gene>
<protein>
    <submittedName>
        <fullName evidence="2">Uncharacterized protein</fullName>
    </submittedName>
</protein>
<sequence length="435" mass="48964">MPFIRQMTISMRYPLMSMRHLPGKPPAFRSRAEFGTQQHLVRCRAFPAPRAGRKGVEKSMASKTIRKWQFAGGTDTTSGARIVRRGFAGEGIIRDYFGRSRGFNKYTRNWEDEEVYSKSNNVNKHTRPRKSLPRPEEFPELGGGVGGMNNSSGSVGKPRSSQNMRRTSRQSRPPADRRRVDHDRGGMEREYDQQVQQHYGQYRDGRNDGSRYSSDRMANYNNKKKLLNQRSSKEKDRRGSDCKVTTSLQFKNQTRNKTNDCGLPMVGPGGVAGGQVVHRNSAGALSGSVQSNKMNNAIVLPVGGVPERMLDQRPMIPQQPPPHLPQQQAPIQQAQPQPQQIQQQQLHQQQSPYDDHYDLYGDSKMPCSRTIRRQTPPSSRSRLEKGHSQVPAAAGATPQQRSSAAASGRLAGNPPRQIFATPQQQQLYQYLFIIL</sequence>
<dbReference type="OrthoDB" id="2012278at2759"/>
<feature type="region of interest" description="Disordered" evidence="1">
    <location>
        <begin position="120"/>
        <end position="244"/>
    </location>
</feature>
<dbReference type="EMBL" id="DS231940">
    <property type="protein sequence ID" value="EDS28036.1"/>
    <property type="molecule type" value="Genomic_DNA"/>
</dbReference>
<proteinExistence type="predicted"/>
<organism>
    <name type="scientific">Culex quinquefasciatus</name>
    <name type="common">Southern house mosquito</name>
    <name type="synonym">Culex pungens</name>
    <dbReference type="NCBI Taxonomy" id="7176"/>
    <lineage>
        <taxon>Eukaryota</taxon>
        <taxon>Metazoa</taxon>
        <taxon>Ecdysozoa</taxon>
        <taxon>Arthropoda</taxon>
        <taxon>Hexapoda</taxon>
        <taxon>Insecta</taxon>
        <taxon>Pterygota</taxon>
        <taxon>Neoptera</taxon>
        <taxon>Endopterygota</taxon>
        <taxon>Diptera</taxon>
        <taxon>Nematocera</taxon>
        <taxon>Culicoidea</taxon>
        <taxon>Culicidae</taxon>
        <taxon>Culicinae</taxon>
        <taxon>Culicini</taxon>
        <taxon>Culex</taxon>
        <taxon>Culex</taxon>
    </lineage>
</organism>
<dbReference type="VEuPathDB" id="VectorBase:CQUJHB001098"/>
<feature type="compositionally biased region" description="Basic and acidic residues" evidence="1">
    <location>
        <begin position="174"/>
        <end position="192"/>
    </location>
</feature>
<evidence type="ECO:0000256" key="1">
    <source>
        <dbReference type="SAM" id="MobiDB-lite"/>
    </source>
</evidence>
<dbReference type="VEuPathDB" id="VectorBase:CPIJ006438"/>
<feature type="region of interest" description="Disordered" evidence="1">
    <location>
        <begin position="312"/>
        <end position="418"/>
    </location>
</feature>
<feature type="compositionally biased region" description="Basic and acidic residues" evidence="1">
    <location>
        <begin position="231"/>
        <end position="241"/>
    </location>
</feature>
<dbReference type="VEuPathDB" id="VectorBase:CQUJHB012798"/>
<dbReference type="InParanoid" id="B0WHX7"/>
<dbReference type="KEGG" id="cqu:CpipJ_CPIJ006438"/>
<dbReference type="STRING" id="7176.B0WHX7"/>
<name>B0WHX7_CULQU</name>
<dbReference type="PhylomeDB" id="B0WHX7"/>
<reference evidence="2" key="1">
    <citation type="submission" date="2007-03" db="EMBL/GenBank/DDBJ databases">
        <title>Annotation of Culex pipiens quinquefasciatus.</title>
        <authorList>
            <consortium name="The Broad Institute Genome Sequencing Platform"/>
            <person name="Atkinson P.W."/>
            <person name="Hemingway J."/>
            <person name="Christensen B.M."/>
            <person name="Higgs S."/>
            <person name="Kodira C."/>
            <person name="Hannick L."/>
            <person name="Megy K."/>
            <person name="O'Leary S."/>
            <person name="Pearson M."/>
            <person name="Haas B.J."/>
            <person name="Mauceli E."/>
            <person name="Wortman J.R."/>
            <person name="Lee N.H."/>
            <person name="Guigo R."/>
            <person name="Stanke M."/>
            <person name="Alvarado L."/>
            <person name="Amedeo P."/>
            <person name="Antoine C.H."/>
            <person name="Arensburger P."/>
            <person name="Bidwell S.L."/>
            <person name="Crawford M."/>
            <person name="Camaro F."/>
            <person name="Devon K."/>
            <person name="Engels R."/>
            <person name="Hammond M."/>
            <person name="Howarth C."/>
            <person name="Koehrsen M."/>
            <person name="Lawson D."/>
            <person name="Montgomery P."/>
            <person name="Nene V."/>
            <person name="Nusbaum C."/>
            <person name="Puiu D."/>
            <person name="Romero-Severson J."/>
            <person name="Severson D.W."/>
            <person name="Shumway M."/>
            <person name="Sisk P."/>
            <person name="Stolte C."/>
            <person name="Zeng Q."/>
            <person name="Eisenstadt E."/>
            <person name="Fraser-Liggett C."/>
            <person name="Strausberg R."/>
            <person name="Galagan J."/>
            <person name="Birren B."/>
            <person name="Collins F.H."/>
        </authorList>
    </citation>
    <scope>NUCLEOTIDE SEQUENCE [LARGE SCALE GENOMIC DNA]</scope>
    <source>
        <strain evidence="2">JHB</strain>
    </source>
</reference>
<dbReference type="AlphaFoldDB" id="B0WHX7"/>
<evidence type="ECO:0000313" key="2">
    <source>
        <dbReference type="EMBL" id="EDS28036.1"/>
    </source>
</evidence>
<feature type="compositionally biased region" description="Low complexity" evidence="1">
    <location>
        <begin position="325"/>
        <end position="350"/>
    </location>
</feature>
<accession>B0WHX7</accession>